<dbReference type="Proteomes" id="UP000481852">
    <property type="component" value="Unassembled WGS sequence"/>
</dbReference>
<evidence type="ECO:0000313" key="3">
    <source>
        <dbReference type="Proteomes" id="UP000481852"/>
    </source>
</evidence>
<proteinExistence type="predicted"/>
<evidence type="ECO:0000313" key="2">
    <source>
        <dbReference type="EMBL" id="MSS16101.1"/>
    </source>
</evidence>
<dbReference type="InterPro" id="IPR008861">
    <property type="entry name" value="GpX-like"/>
</dbReference>
<dbReference type="EMBL" id="VULZ01000023">
    <property type="protein sequence ID" value="MSS16101.1"/>
    <property type="molecule type" value="Genomic_DNA"/>
</dbReference>
<gene>
    <name evidence="2" type="ORF">FYJ35_13900</name>
</gene>
<feature type="region of interest" description="Disordered" evidence="1">
    <location>
        <begin position="59"/>
        <end position="82"/>
    </location>
</feature>
<name>A0A6L5X714_9FIRM</name>
<keyword evidence="3" id="KW-1185">Reference proteome</keyword>
<sequence length="82" mass="9050">MTLSETQYQCTAGETFDSVALEVYGDEKYACELMAANPLFCTVPMFVGGELLELPVVDIPDEDEAEDDPEEAVTPDEAPWKE</sequence>
<protein>
    <submittedName>
        <fullName evidence="2">Phage tail protein</fullName>
    </submittedName>
</protein>
<reference evidence="2 3" key="1">
    <citation type="submission" date="2019-08" db="EMBL/GenBank/DDBJ databases">
        <title>In-depth cultivation of the pig gut microbiome towards novel bacterial diversity and tailored functional studies.</title>
        <authorList>
            <person name="Wylensek D."/>
            <person name="Hitch T.C.A."/>
            <person name="Clavel T."/>
        </authorList>
    </citation>
    <scope>NUCLEOTIDE SEQUENCE [LARGE SCALE GENOMIC DNA]</scope>
    <source>
        <strain evidence="2 3">Oil+RF-744-WCA-WT-11</strain>
    </source>
</reference>
<dbReference type="RefSeq" id="WP_154527530.1">
    <property type="nucleotide sequence ID" value="NZ_VULZ01000023.1"/>
</dbReference>
<dbReference type="Pfam" id="PF05489">
    <property type="entry name" value="Phage_tail_X"/>
    <property type="match status" value="1"/>
</dbReference>
<organism evidence="2 3">
    <name type="scientific">Porcincola intestinalis</name>
    <dbReference type="NCBI Taxonomy" id="2606632"/>
    <lineage>
        <taxon>Bacteria</taxon>
        <taxon>Bacillati</taxon>
        <taxon>Bacillota</taxon>
        <taxon>Clostridia</taxon>
        <taxon>Lachnospirales</taxon>
        <taxon>Lachnospiraceae</taxon>
        <taxon>Porcincola</taxon>
    </lineage>
</organism>
<evidence type="ECO:0000256" key="1">
    <source>
        <dbReference type="SAM" id="MobiDB-lite"/>
    </source>
</evidence>
<feature type="compositionally biased region" description="Acidic residues" evidence="1">
    <location>
        <begin position="59"/>
        <end position="74"/>
    </location>
</feature>
<accession>A0A6L5X714</accession>
<dbReference type="AlphaFoldDB" id="A0A6L5X714"/>
<comment type="caution">
    <text evidence="2">The sequence shown here is derived from an EMBL/GenBank/DDBJ whole genome shotgun (WGS) entry which is preliminary data.</text>
</comment>